<dbReference type="PANTHER" id="PTHR30558:SF3">
    <property type="entry name" value="BIOPOLYMER TRANSPORT PROTEIN EXBD-RELATED"/>
    <property type="match status" value="1"/>
</dbReference>
<dbReference type="AlphaFoldDB" id="A0A3E1NR99"/>
<gene>
    <name evidence="9" type="ORF">DXN05_04930</name>
</gene>
<evidence type="ECO:0000256" key="5">
    <source>
        <dbReference type="ARBA" id="ARBA00022989"/>
    </source>
</evidence>
<keyword evidence="7" id="KW-0653">Protein transport</keyword>
<protein>
    <submittedName>
        <fullName evidence="9">Biopolymer transporter ExbD</fullName>
    </submittedName>
</protein>
<dbReference type="RefSeq" id="WP_116846064.1">
    <property type="nucleotide sequence ID" value="NZ_QTJU01000001.1"/>
</dbReference>
<comment type="similarity">
    <text evidence="2 7">Belongs to the ExbD/TolR family.</text>
</comment>
<evidence type="ECO:0000256" key="7">
    <source>
        <dbReference type="RuleBase" id="RU003879"/>
    </source>
</evidence>
<evidence type="ECO:0000313" key="10">
    <source>
        <dbReference type="Proteomes" id="UP000261284"/>
    </source>
</evidence>
<dbReference type="PANTHER" id="PTHR30558">
    <property type="entry name" value="EXBD MEMBRANE COMPONENT OF PMF-DRIVEN MACROMOLECULE IMPORT SYSTEM"/>
    <property type="match status" value="1"/>
</dbReference>
<evidence type="ECO:0000313" key="9">
    <source>
        <dbReference type="EMBL" id="RFM30308.1"/>
    </source>
</evidence>
<sequence>MAEIISTQNNRHVHGKKGKKLSTRVDLTPMVDLGFLLITFFIFTTTLTTPKALDMVMPDDKPTQSPTEVGNDKTLQLQLNGDHVVYYNGNDSLHTYKTDYAIGVRNVIQQKMNTVQHQFGNARETVILIKPTDAASLQQLVSVLDEMRINGVQHYVLL</sequence>
<comment type="subcellular location">
    <subcellularLocation>
        <location evidence="1">Cell membrane</location>
        <topology evidence="1">Single-pass membrane protein</topology>
    </subcellularLocation>
    <subcellularLocation>
        <location evidence="7">Cell membrane</location>
        <topology evidence="7">Single-pass type II membrane protein</topology>
    </subcellularLocation>
</comment>
<name>A0A3E1NR99_9BACT</name>
<proteinExistence type="inferred from homology"/>
<keyword evidence="5 8" id="KW-1133">Transmembrane helix</keyword>
<dbReference type="Pfam" id="PF02472">
    <property type="entry name" value="ExbD"/>
    <property type="match status" value="1"/>
</dbReference>
<keyword evidence="6 8" id="KW-0472">Membrane</keyword>
<keyword evidence="3" id="KW-1003">Cell membrane</keyword>
<evidence type="ECO:0000256" key="2">
    <source>
        <dbReference type="ARBA" id="ARBA00005811"/>
    </source>
</evidence>
<keyword evidence="4 7" id="KW-0812">Transmembrane</keyword>
<dbReference type="EMBL" id="QTJU01000001">
    <property type="protein sequence ID" value="RFM30308.1"/>
    <property type="molecule type" value="Genomic_DNA"/>
</dbReference>
<evidence type="ECO:0000256" key="3">
    <source>
        <dbReference type="ARBA" id="ARBA00022475"/>
    </source>
</evidence>
<reference evidence="9 10" key="1">
    <citation type="submission" date="2018-08" db="EMBL/GenBank/DDBJ databases">
        <title>Chitinophagaceae sp. K23C18032701, a novel bacterium isolated from forest soil.</title>
        <authorList>
            <person name="Wang C."/>
        </authorList>
    </citation>
    <scope>NUCLEOTIDE SEQUENCE [LARGE SCALE GENOMIC DNA]</scope>
    <source>
        <strain evidence="9 10">K23C18032701</strain>
    </source>
</reference>
<dbReference type="InterPro" id="IPR003400">
    <property type="entry name" value="ExbD"/>
</dbReference>
<dbReference type="OrthoDB" id="952702at2"/>
<organism evidence="9 10">
    <name type="scientific">Deminuibacter soli</name>
    <dbReference type="NCBI Taxonomy" id="2291815"/>
    <lineage>
        <taxon>Bacteria</taxon>
        <taxon>Pseudomonadati</taxon>
        <taxon>Bacteroidota</taxon>
        <taxon>Chitinophagia</taxon>
        <taxon>Chitinophagales</taxon>
        <taxon>Chitinophagaceae</taxon>
        <taxon>Deminuibacter</taxon>
    </lineage>
</organism>
<evidence type="ECO:0000256" key="8">
    <source>
        <dbReference type="SAM" id="Phobius"/>
    </source>
</evidence>
<feature type="transmembrane region" description="Helical" evidence="8">
    <location>
        <begin position="27"/>
        <end position="47"/>
    </location>
</feature>
<evidence type="ECO:0000256" key="1">
    <source>
        <dbReference type="ARBA" id="ARBA00004162"/>
    </source>
</evidence>
<accession>A0A3E1NR99</accession>
<dbReference type="GO" id="GO:0015031">
    <property type="term" value="P:protein transport"/>
    <property type="evidence" value="ECO:0007669"/>
    <property type="project" value="UniProtKB-KW"/>
</dbReference>
<evidence type="ECO:0000256" key="6">
    <source>
        <dbReference type="ARBA" id="ARBA00023136"/>
    </source>
</evidence>
<dbReference type="GO" id="GO:0005886">
    <property type="term" value="C:plasma membrane"/>
    <property type="evidence" value="ECO:0007669"/>
    <property type="project" value="UniProtKB-SubCell"/>
</dbReference>
<dbReference type="Proteomes" id="UP000261284">
    <property type="component" value="Unassembled WGS sequence"/>
</dbReference>
<evidence type="ECO:0000256" key="4">
    <source>
        <dbReference type="ARBA" id="ARBA00022692"/>
    </source>
</evidence>
<comment type="caution">
    <text evidence="9">The sequence shown here is derived from an EMBL/GenBank/DDBJ whole genome shotgun (WGS) entry which is preliminary data.</text>
</comment>
<dbReference type="GO" id="GO:0022857">
    <property type="term" value="F:transmembrane transporter activity"/>
    <property type="evidence" value="ECO:0007669"/>
    <property type="project" value="InterPro"/>
</dbReference>
<keyword evidence="10" id="KW-1185">Reference proteome</keyword>
<keyword evidence="7" id="KW-0813">Transport</keyword>